<keyword evidence="9" id="KW-0233">DNA recombination</keyword>
<comment type="caution">
    <text evidence="15">The sequence shown here is derived from an EMBL/GenBank/DDBJ whole genome shotgun (WGS) entry which is preliminary data.</text>
</comment>
<keyword evidence="7" id="KW-0067">ATP-binding</keyword>
<evidence type="ECO:0000256" key="1">
    <source>
        <dbReference type="ARBA" id="ARBA00004123"/>
    </source>
</evidence>
<evidence type="ECO:0000313" key="16">
    <source>
        <dbReference type="Proteomes" id="UP001324427"/>
    </source>
</evidence>
<dbReference type="GO" id="GO:0005634">
    <property type="term" value="C:nucleus"/>
    <property type="evidence" value="ECO:0007669"/>
    <property type="project" value="UniProtKB-SubCell"/>
</dbReference>
<evidence type="ECO:0000256" key="3">
    <source>
        <dbReference type="ARBA" id="ARBA00006793"/>
    </source>
</evidence>
<comment type="subcellular location">
    <subcellularLocation>
        <location evidence="2">Chromosome</location>
    </subcellularLocation>
    <subcellularLocation>
        <location evidence="1">Nucleus</location>
    </subcellularLocation>
</comment>
<feature type="region of interest" description="Disordered" evidence="13">
    <location>
        <begin position="389"/>
        <end position="414"/>
    </location>
</feature>
<evidence type="ECO:0000256" key="8">
    <source>
        <dbReference type="ARBA" id="ARBA00023054"/>
    </source>
</evidence>
<proteinExistence type="inferred from homology"/>
<dbReference type="GO" id="GO:0030915">
    <property type="term" value="C:Smc5-Smc6 complex"/>
    <property type="evidence" value="ECO:0007669"/>
    <property type="project" value="TreeGrafter"/>
</dbReference>
<gene>
    <name evidence="15" type="ORF">LTR36_007703</name>
</gene>
<dbReference type="Pfam" id="PF02463">
    <property type="entry name" value="SMC_N"/>
    <property type="match status" value="1"/>
</dbReference>
<dbReference type="EMBL" id="JAVFHQ010000005">
    <property type="protein sequence ID" value="KAK4549245.1"/>
    <property type="molecule type" value="Genomic_DNA"/>
</dbReference>
<dbReference type="PANTHER" id="PTHR19306:SF6">
    <property type="entry name" value="STRUCTURAL MAINTENANCE OF CHROMOSOMES PROTEIN 6"/>
    <property type="match status" value="1"/>
</dbReference>
<dbReference type="GO" id="GO:0003697">
    <property type="term" value="F:single-stranded DNA binding"/>
    <property type="evidence" value="ECO:0007669"/>
    <property type="project" value="TreeGrafter"/>
</dbReference>
<keyword evidence="8 12" id="KW-0175">Coiled coil</keyword>
<evidence type="ECO:0000313" key="15">
    <source>
        <dbReference type="EMBL" id="KAK4549245.1"/>
    </source>
</evidence>
<reference evidence="15 16" key="1">
    <citation type="submission" date="2021-11" db="EMBL/GenBank/DDBJ databases">
        <title>Black yeast isolated from Biological Soil Crust.</title>
        <authorList>
            <person name="Kurbessoian T."/>
        </authorList>
    </citation>
    <scope>NUCLEOTIDE SEQUENCE [LARGE SCALE GENOMIC DNA]</scope>
    <source>
        <strain evidence="15 16">CCFEE 5522</strain>
    </source>
</reference>
<evidence type="ECO:0000256" key="12">
    <source>
        <dbReference type="SAM" id="Coils"/>
    </source>
</evidence>
<dbReference type="GO" id="GO:0003684">
    <property type="term" value="F:damaged DNA binding"/>
    <property type="evidence" value="ECO:0007669"/>
    <property type="project" value="TreeGrafter"/>
</dbReference>
<dbReference type="InterPro" id="IPR003395">
    <property type="entry name" value="RecF/RecN/SMC_N"/>
</dbReference>
<dbReference type="AlphaFoldDB" id="A0AAV9JUI0"/>
<evidence type="ECO:0000256" key="9">
    <source>
        <dbReference type="ARBA" id="ARBA00023172"/>
    </source>
</evidence>
<dbReference type="GO" id="GO:0000724">
    <property type="term" value="P:double-strand break repair via homologous recombination"/>
    <property type="evidence" value="ECO:0007669"/>
    <property type="project" value="TreeGrafter"/>
</dbReference>
<feature type="domain" description="RecF/RecN/SMC N-terminal" evidence="14">
    <location>
        <begin position="139"/>
        <end position="1150"/>
    </location>
</feature>
<feature type="compositionally biased region" description="Polar residues" evidence="13">
    <location>
        <begin position="1"/>
        <end position="29"/>
    </location>
</feature>
<evidence type="ECO:0000259" key="14">
    <source>
        <dbReference type="Pfam" id="PF02463"/>
    </source>
</evidence>
<evidence type="ECO:0000256" key="5">
    <source>
        <dbReference type="ARBA" id="ARBA00022741"/>
    </source>
</evidence>
<dbReference type="Proteomes" id="UP001324427">
    <property type="component" value="Unassembled WGS sequence"/>
</dbReference>
<dbReference type="InterPro" id="IPR027417">
    <property type="entry name" value="P-loop_NTPase"/>
</dbReference>
<dbReference type="GO" id="GO:0005524">
    <property type="term" value="F:ATP binding"/>
    <property type="evidence" value="ECO:0007669"/>
    <property type="project" value="UniProtKB-KW"/>
</dbReference>
<evidence type="ECO:0000256" key="10">
    <source>
        <dbReference type="ARBA" id="ARBA00023204"/>
    </source>
</evidence>
<feature type="compositionally biased region" description="Basic and acidic residues" evidence="13">
    <location>
        <begin position="817"/>
        <end position="827"/>
    </location>
</feature>
<dbReference type="Gene3D" id="1.20.120.330">
    <property type="entry name" value="Nucleotidyltransferases domain 2"/>
    <property type="match status" value="1"/>
</dbReference>
<dbReference type="Gene3D" id="3.40.50.300">
    <property type="entry name" value="P-loop containing nucleotide triphosphate hydrolases"/>
    <property type="match status" value="2"/>
</dbReference>
<protein>
    <recommendedName>
        <fullName evidence="14">RecF/RecN/SMC N-terminal domain-containing protein</fullName>
    </recommendedName>
</protein>
<dbReference type="SUPFAM" id="SSF57997">
    <property type="entry name" value="Tropomyosin"/>
    <property type="match status" value="1"/>
</dbReference>
<feature type="region of interest" description="Disordered" evidence="13">
    <location>
        <begin position="1"/>
        <end position="43"/>
    </location>
</feature>
<evidence type="ECO:0000256" key="11">
    <source>
        <dbReference type="ARBA" id="ARBA00023242"/>
    </source>
</evidence>
<dbReference type="PANTHER" id="PTHR19306">
    <property type="entry name" value="STRUCTURAL MAINTENANCE OF CHROMOSOMES 5,6 SMC5, SMC6"/>
    <property type="match status" value="1"/>
</dbReference>
<evidence type="ECO:0000256" key="13">
    <source>
        <dbReference type="SAM" id="MobiDB-lite"/>
    </source>
</evidence>
<feature type="compositionally biased region" description="Acidic residues" evidence="13">
    <location>
        <begin position="98"/>
        <end position="112"/>
    </location>
</feature>
<sequence length="1178" mass="133129">MSQSIFAQFRGTAQTPASSPFSSETTPVDMSSRKRGRDINDIDGEVEIESATSSFRQSVPKRSKIALAAANGGSVVSDDDDDDEPDGYGGDSGFVDGTPDDSEAEEEDEEIDELRATQIVEKQIREHRDNVASEQGVVEEVFCRNFMCHSKLRIKLGPLINFIIGHNGSGKSAVLTALTMCLGGSAKDTNRGASLKSMIKEGEESASLAVKIKNHGDAAFKPDIYGRSITVERHFSKSGGSGFKLKNAEDKTISTKKADLDEILDFFAFQLDNPINVLSQDKARQFLSNSSPTEKYKFFIRGTQLEMLDNDYKLIEEHYDNIEAKLRSRKDDIAVLKSKAEEAEKRKKRLDATRVLVAKIKELQHEHAWAQVEEQEKFLAEYEREVQEAADGVREKEGEAETISGTYDGHDQSSEAAKRNLALLNTQLEPHQEEHAAHKAKFDTNRDDLLNVLNQQRDIKEEVKKRRQTIKRLENTLKEEQDRIAGAEGAEHVGRLERREEIKTAAEQAKDKHTQHGTQSAELEQNKNDAFYAHEAAKQPVEGRKEELQRARRSLNDLQHSQGRPYASYRNNMEQLVQAVNRETRWRQKPVGPMGKHVRLQQPNWVPLIEKQFGPALDAFVVTNVQDQKMLADVMRRVRCEVSIFIGDPEPLNNINEPDPDVDTILRILSVDNALVRNQLIINQGIEQICLIASKSQAVDYLYSDTRPRPQYVKAAISIGNNGAGIKYEYTRTGAEKSTSIQSWRGPARMETDHDEQVRILQERIDQATRDLDGVTQQLREKQVTMEKANQEIKRWQREAQRLKTAAQQADDAVEEQTNRIESLRPQDGRLQELDKQLSEAKTDLESAQNSFQDAINEKDALDAKQSEVKRVVDEVQGRLDEAEARIAKAQKQVDRASHARTISLHEKNAALEAIDHAKQMATQQEAKRDAQRGRVEEFVEGATTVSRRVPVNSGLSMAAMDARIEKMEADRTRLENEAGGTPVQLAEAWKEAKLAYQEANNSMKDLTNFHATLKHTLGNRQYRWRMFRKYIAYRARFTFTYLLSERNFRGRVLMDHEEKQLDIAVEPDLSRSSDSGREARTLSGGEKSFSTICLLLSIWEAMGSPIRCLDEFDVFMDSVNRATSMTMMIGAARRSVGRQFILITPQSMNNVEMGDDVKVHRMSDPERGQGVLPFTQA</sequence>
<organism evidence="15 16">
    <name type="scientific">Oleoguttula mirabilis</name>
    <dbReference type="NCBI Taxonomy" id="1507867"/>
    <lineage>
        <taxon>Eukaryota</taxon>
        <taxon>Fungi</taxon>
        <taxon>Dikarya</taxon>
        <taxon>Ascomycota</taxon>
        <taxon>Pezizomycotina</taxon>
        <taxon>Dothideomycetes</taxon>
        <taxon>Dothideomycetidae</taxon>
        <taxon>Mycosphaerellales</taxon>
        <taxon>Teratosphaeriaceae</taxon>
        <taxon>Oleoguttula</taxon>
    </lineage>
</organism>
<keyword evidence="16" id="KW-1185">Reference proteome</keyword>
<feature type="coiled-coil region" evidence="12">
    <location>
        <begin position="446"/>
        <end position="490"/>
    </location>
</feature>
<keyword evidence="11" id="KW-0539">Nucleus</keyword>
<comment type="similarity">
    <text evidence="3">Belongs to the SMC family. SMC6 subfamily.</text>
</comment>
<feature type="region of interest" description="Disordered" evidence="13">
    <location>
        <begin position="808"/>
        <end position="827"/>
    </location>
</feature>
<evidence type="ECO:0000256" key="7">
    <source>
        <dbReference type="ARBA" id="ARBA00022840"/>
    </source>
</evidence>
<keyword evidence="4" id="KW-0158">Chromosome</keyword>
<feature type="compositionally biased region" description="Acidic residues" evidence="13">
    <location>
        <begin position="77"/>
        <end position="86"/>
    </location>
</feature>
<evidence type="ECO:0000256" key="4">
    <source>
        <dbReference type="ARBA" id="ARBA00022454"/>
    </source>
</evidence>
<feature type="compositionally biased region" description="Basic and acidic residues" evidence="13">
    <location>
        <begin position="389"/>
        <end position="399"/>
    </location>
</feature>
<dbReference type="SUPFAM" id="SSF52540">
    <property type="entry name" value="P-loop containing nucleoside triphosphate hydrolases"/>
    <property type="match status" value="2"/>
</dbReference>
<evidence type="ECO:0000256" key="2">
    <source>
        <dbReference type="ARBA" id="ARBA00004286"/>
    </source>
</evidence>
<keyword evidence="6" id="KW-0227">DNA damage</keyword>
<keyword evidence="10" id="KW-0234">DNA repair</keyword>
<dbReference type="GO" id="GO:0035861">
    <property type="term" value="C:site of double-strand break"/>
    <property type="evidence" value="ECO:0007669"/>
    <property type="project" value="TreeGrafter"/>
</dbReference>
<keyword evidence="5" id="KW-0547">Nucleotide-binding</keyword>
<feature type="region of interest" description="Disordered" evidence="13">
    <location>
        <begin position="68"/>
        <end position="112"/>
    </location>
</feature>
<accession>A0AAV9JUI0</accession>
<name>A0AAV9JUI0_9PEZI</name>
<evidence type="ECO:0000256" key="6">
    <source>
        <dbReference type="ARBA" id="ARBA00022763"/>
    </source>
</evidence>